<gene>
    <name evidence="3" type="ORF">ETU09_04355</name>
</gene>
<dbReference type="OrthoDB" id="1049480at2"/>
<feature type="domain" description="DUF7847" evidence="2">
    <location>
        <begin position="98"/>
        <end position="260"/>
    </location>
</feature>
<feature type="transmembrane region" description="Helical" evidence="1">
    <location>
        <begin position="172"/>
        <end position="191"/>
    </location>
</feature>
<feature type="transmembrane region" description="Helical" evidence="1">
    <location>
        <begin position="221"/>
        <end position="243"/>
    </location>
</feature>
<reference evidence="3 4" key="1">
    <citation type="submission" date="2019-02" db="EMBL/GenBank/DDBJ databases">
        <title>Apibacter muscae sp. nov.: a novel member of the house fly microbiota.</title>
        <authorList>
            <person name="Park R."/>
        </authorList>
    </citation>
    <scope>NUCLEOTIDE SEQUENCE [LARGE SCALE GENOMIC DNA]</scope>
    <source>
        <strain evidence="3 4">AL1</strain>
    </source>
</reference>
<evidence type="ECO:0000256" key="1">
    <source>
        <dbReference type="SAM" id="Phobius"/>
    </source>
</evidence>
<dbReference type="EMBL" id="SELH01000016">
    <property type="protein sequence ID" value="TWP29079.1"/>
    <property type="molecule type" value="Genomic_DNA"/>
</dbReference>
<evidence type="ECO:0000259" key="2">
    <source>
        <dbReference type="Pfam" id="PF25231"/>
    </source>
</evidence>
<keyword evidence="1" id="KW-0472">Membrane</keyword>
<dbReference type="InterPro" id="IPR057169">
    <property type="entry name" value="DUF7847"/>
</dbReference>
<proteinExistence type="predicted"/>
<sequence length="325" mass="37561">MNSIQKFDFVENRSLSKIITDSFRFAWLNLKSLSVSLFYICFIPILIYGLTSYLYFNDYFSSTLSLNNTEGYENLNFQNFILEIQNSGLIRSFSYLSLTYIGALLLSMFISIVSFSYIKLYQNVSEITPSSVWKTSKKYFLKILFYNFLLILTIIIGNLICLIPLMLWKLGIIVTILLYIIFTFLIFYLYIKILFSPLFIILEDKGVWDSIKNSFNFTKNIFWETFLFCLIFGIITSMISSLFEIPGTILISISSILGIINDNDPSDNATVLSSLLIGLGGAFGFLMYSLKYIGTCFFYYSTKEKRQGYNTYKELDKIGVYEAEV</sequence>
<name>A0A563DG83_9FLAO</name>
<dbReference type="Proteomes" id="UP000319499">
    <property type="component" value="Unassembled WGS sequence"/>
</dbReference>
<dbReference type="Pfam" id="PF25231">
    <property type="entry name" value="DUF7847"/>
    <property type="match status" value="1"/>
</dbReference>
<feature type="transmembrane region" description="Helical" evidence="1">
    <location>
        <begin position="37"/>
        <end position="56"/>
    </location>
</feature>
<dbReference type="AlphaFoldDB" id="A0A563DG83"/>
<protein>
    <recommendedName>
        <fullName evidence="2">DUF7847 domain-containing protein</fullName>
    </recommendedName>
</protein>
<keyword evidence="1" id="KW-1133">Transmembrane helix</keyword>
<evidence type="ECO:0000313" key="3">
    <source>
        <dbReference type="EMBL" id="TWP29079.1"/>
    </source>
</evidence>
<feature type="transmembrane region" description="Helical" evidence="1">
    <location>
        <begin position="95"/>
        <end position="118"/>
    </location>
</feature>
<feature type="transmembrane region" description="Helical" evidence="1">
    <location>
        <begin position="275"/>
        <end position="300"/>
    </location>
</feature>
<evidence type="ECO:0000313" key="4">
    <source>
        <dbReference type="Proteomes" id="UP000319499"/>
    </source>
</evidence>
<comment type="caution">
    <text evidence="3">The sequence shown here is derived from an EMBL/GenBank/DDBJ whole genome shotgun (WGS) entry which is preliminary data.</text>
</comment>
<keyword evidence="1" id="KW-0812">Transmembrane</keyword>
<feature type="transmembrane region" description="Helical" evidence="1">
    <location>
        <begin position="139"/>
        <end position="166"/>
    </location>
</feature>
<dbReference type="RefSeq" id="WP_146292119.1">
    <property type="nucleotide sequence ID" value="NZ_SELH01000016.1"/>
</dbReference>
<keyword evidence="4" id="KW-1185">Reference proteome</keyword>
<accession>A0A563DG83</accession>
<organism evidence="3 4">
    <name type="scientific">Apibacter muscae</name>
    <dbReference type="NCBI Taxonomy" id="2509004"/>
    <lineage>
        <taxon>Bacteria</taxon>
        <taxon>Pseudomonadati</taxon>
        <taxon>Bacteroidota</taxon>
        <taxon>Flavobacteriia</taxon>
        <taxon>Flavobacteriales</taxon>
        <taxon>Weeksellaceae</taxon>
        <taxon>Apibacter</taxon>
    </lineage>
</organism>